<dbReference type="eggNOG" id="COG3637">
    <property type="taxonomic scope" value="Bacteria"/>
</dbReference>
<dbReference type="InterPro" id="IPR011250">
    <property type="entry name" value="OMP/PagP_B-barrel"/>
</dbReference>
<keyword evidence="1" id="KW-0732">Signal</keyword>
<dbReference type="SUPFAM" id="SSF56925">
    <property type="entry name" value="OMPA-like"/>
    <property type="match status" value="1"/>
</dbReference>
<reference evidence="3" key="1">
    <citation type="submission" date="2016-10" db="EMBL/GenBank/DDBJ databases">
        <authorList>
            <person name="Varghese N."/>
            <person name="Submissions S."/>
        </authorList>
    </citation>
    <scope>NUCLEOTIDE SEQUENCE [LARGE SCALE GENOMIC DNA]</scope>
    <source>
        <strain evidence="3">DSM 24729</strain>
    </source>
</reference>
<proteinExistence type="predicted"/>
<name>A0A1G7L3N6_9FLAO</name>
<gene>
    <name evidence="2" type="ORF">SAMN04487992_11536</name>
</gene>
<protein>
    <submittedName>
        <fullName evidence="2">Outer membrane protein beta-barrel domain-containing protein</fullName>
    </submittedName>
</protein>
<dbReference type="GeneID" id="78061075"/>
<dbReference type="InterPro" id="IPR027385">
    <property type="entry name" value="Beta-barrel_OMP"/>
</dbReference>
<evidence type="ECO:0000313" key="3">
    <source>
        <dbReference type="Proteomes" id="UP000182114"/>
    </source>
</evidence>
<dbReference type="Pfam" id="PF13505">
    <property type="entry name" value="OMP_b-brl"/>
    <property type="match status" value="1"/>
</dbReference>
<dbReference type="EMBL" id="FNBD01000015">
    <property type="protein sequence ID" value="SDF43680.1"/>
    <property type="molecule type" value="Genomic_DNA"/>
</dbReference>
<dbReference type="Proteomes" id="UP000182114">
    <property type="component" value="Unassembled WGS sequence"/>
</dbReference>
<evidence type="ECO:0000256" key="1">
    <source>
        <dbReference type="ARBA" id="ARBA00022729"/>
    </source>
</evidence>
<organism evidence="2 3">
    <name type="scientific">Cellulophaga baltica</name>
    <dbReference type="NCBI Taxonomy" id="76594"/>
    <lineage>
        <taxon>Bacteria</taxon>
        <taxon>Pseudomonadati</taxon>
        <taxon>Bacteroidota</taxon>
        <taxon>Flavobacteriia</taxon>
        <taxon>Flavobacteriales</taxon>
        <taxon>Flavobacteriaceae</taxon>
        <taxon>Cellulophaga</taxon>
    </lineage>
</organism>
<dbReference type="RefSeq" id="WP_024481402.1">
    <property type="nucleotide sequence ID" value="NZ_CANLMK010000009.1"/>
</dbReference>
<dbReference type="AlphaFoldDB" id="A0A1G7L3N6"/>
<evidence type="ECO:0000313" key="2">
    <source>
        <dbReference type="EMBL" id="SDF43680.1"/>
    </source>
</evidence>
<keyword evidence="3" id="KW-1185">Reference proteome</keyword>
<accession>A0A1G7L3N6</accession>
<sequence>MRKTILTAVLALIGGIAMAQTEPGFGIKAGLNYGANGDYFDSAEDAYKSPDGNVGYHVGIFGKFGEQIYFRPELVYTKTKSDYENNSLDMSKLDAPLLIGFNVIGPLTVFAGPSLQYILDTDYDGITFGDVKNDFTVGLNIGAGVNLGKLGIDLRYERGFSENEITAINNNNLLSVDRIDTRPDQLILSLSLKI</sequence>